<dbReference type="AlphaFoldDB" id="A0AAD7ET16"/>
<dbReference type="EMBL" id="JARIHO010000017">
    <property type="protein sequence ID" value="KAJ7348389.1"/>
    <property type="molecule type" value="Genomic_DNA"/>
</dbReference>
<organism evidence="2 3">
    <name type="scientific">Mycena albidolilacea</name>
    <dbReference type="NCBI Taxonomy" id="1033008"/>
    <lineage>
        <taxon>Eukaryota</taxon>
        <taxon>Fungi</taxon>
        <taxon>Dikarya</taxon>
        <taxon>Basidiomycota</taxon>
        <taxon>Agaricomycotina</taxon>
        <taxon>Agaricomycetes</taxon>
        <taxon>Agaricomycetidae</taxon>
        <taxon>Agaricales</taxon>
        <taxon>Marasmiineae</taxon>
        <taxon>Mycenaceae</taxon>
        <taxon>Mycena</taxon>
    </lineage>
</organism>
<reference evidence="2" key="1">
    <citation type="submission" date="2023-03" db="EMBL/GenBank/DDBJ databases">
        <title>Massive genome expansion in bonnet fungi (Mycena s.s.) driven by repeated elements and novel gene families across ecological guilds.</title>
        <authorList>
            <consortium name="Lawrence Berkeley National Laboratory"/>
            <person name="Harder C.B."/>
            <person name="Miyauchi S."/>
            <person name="Viragh M."/>
            <person name="Kuo A."/>
            <person name="Thoen E."/>
            <person name="Andreopoulos B."/>
            <person name="Lu D."/>
            <person name="Skrede I."/>
            <person name="Drula E."/>
            <person name="Henrissat B."/>
            <person name="Morin E."/>
            <person name="Kohler A."/>
            <person name="Barry K."/>
            <person name="LaButti K."/>
            <person name="Morin E."/>
            <person name="Salamov A."/>
            <person name="Lipzen A."/>
            <person name="Mereny Z."/>
            <person name="Hegedus B."/>
            <person name="Baldrian P."/>
            <person name="Stursova M."/>
            <person name="Weitz H."/>
            <person name="Taylor A."/>
            <person name="Grigoriev I.V."/>
            <person name="Nagy L.G."/>
            <person name="Martin F."/>
            <person name="Kauserud H."/>
        </authorList>
    </citation>
    <scope>NUCLEOTIDE SEQUENCE</scope>
    <source>
        <strain evidence="2">CBHHK002</strain>
    </source>
</reference>
<feature type="compositionally biased region" description="Low complexity" evidence="1">
    <location>
        <begin position="242"/>
        <end position="271"/>
    </location>
</feature>
<gene>
    <name evidence="2" type="ORF">DFH08DRAFT_959791</name>
</gene>
<protein>
    <submittedName>
        <fullName evidence="2">Uncharacterized protein</fullName>
    </submittedName>
</protein>
<feature type="region of interest" description="Disordered" evidence="1">
    <location>
        <begin position="114"/>
        <end position="284"/>
    </location>
</feature>
<feature type="compositionally biased region" description="Low complexity" evidence="1">
    <location>
        <begin position="148"/>
        <end position="169"/>
    </location>
</feature>
<evidence type="ECO:0000256" key="1">
    <source>
        <dbReference type="SAM" id="MobiDB-lite"/>
    </source>
</evidence>
<feature type="compositionally biased region" description="Polar residues" evidence="1">
    <location>
        <begin position="272"/>
        <end position="284"/>
    </location>
</feature>
<proteinExistence type="predicted"/>
<keyword evidence="3" id="KW-1185">Reference proteome</keyword>
<sequence length="284" mass="30401">MSSRRHSLHPSALSDAEHALFTASLADLADVDVYGGTTDWERISVSVREARAWVCGRYPGLGAGRVDEMLHLFPAPTFGGGAFFALLRLVLHTQAGTPVDRSLAFVQAPIPVPVPTPAPVQTQRNSNPFLPTPEARPIRAFPGPPTPRSTASESSATSSSTSSSAVSAPRGERATDTDTPSPRRYIRRRAPPFRARRLRRTPLRRASTQTHGNPTNTIRAPPNPPTKLSNRNPFRAPPLPPRHASASAEAPPPSFTKSSSASPNSAFTSLSNSHFSSNANNGLQ</sequence>
<feature type="compositionally biased region" description="Basic residues" evidence="1">
    <location>
        <begin position="184"/>
        <end position="203"/>
    </location>
</feature>
<comment type="caution">
    <text evidence="2">The sequence shown here is derived from an EMBL/GenBank/DDBJ whole genome shotgun (WGS) entry which is preliminary data.</text>
</comment>
<feature type="compositionally biased region" description="Polar residues" evidence="1">
    <location>
        <begin position="207"/>
        <end position="218"/>
    </location>
</feature>
<name>A0AAD7ET16_9AGAR</name>
<accession>A0AAD7ET16</accession>
<dbReference type="Proteomes" id="UP001218218">
    <property type="component" value="Unassembled WGS sequence"/>
</dbReference>
<evidence type="ECO:0000313" key="3">
    <source>
        <dbReference type="Proteomes" id="UP001218218"/>
    </source>
</evidence>
<evidence type="ECO:0000313" key="2">
    <source>
        <dbReference type="EMBL" id="KAJ7348389.1"/>
    </source>
</evidence>